<keyword evidence="3 5" id="KW-1133">Transmembrane helix</keyword>
<evidence type="ECO:0000256" key="5">
    <source>
        <dbReference type="SAM" id="Phobius"/>
    </source>
</evidence>
<evidence type="ECO:0000259" key="6">
    <source>
        <dbReference type="Pfam" id="PF01284"/>
    </source>
</evidence>
<feature type="domain" description="MARVEL" evidence="6">
    <location>
        <begin position="13"/>
        <end position="140"/>
    </location>
</feature>
<dbReference type="OrthoDB" id="2117453at2759"/>
<dbReference type="HOGENOM" id="CLU_109463_0_1_1"/>
<dbReference type="AlphaFoldDB" id="A0A067MIM3"/>
<feature type="transmembrane region" description="Helical" evidence="5">
    <location>
        <begin position="7"/>
        <end position="27"/>
    </location>
</feature>
<evidence type="ECO:0000256" key="2">
    <source>
        <dbReference type="ARBA" id="ARBA00022692"/>
    </source>
</evidence>
<evidence type="ECO:0000313" key="7">
    <source>
        <dbReference type="EMBL" id="KDQ14585.1"/>
    </source>
</evidence>
<dbReference type="GO" id="GO:0016020">
    <property type="term" value="C:membrane"/>
    <property type="evidence" value="ECO:0007669"/>
    <property type="project" value="UniProtKB-SubCell"/>
</dbReference>
<evidence type="ECO:0000256" key="4">
    <source>
        <dbReference type="ARBA" id="ARBA00023136"/>
    </source>
</evidence>
<keyword evidence="8" id="KW-1185">Reference proteome</keyword>
<dbReference type="Pfam" id="PF01284">
    <property type="entry name" value="MARVEL"/>
    <property type="match status" value="1"/>
</dbReference>
<evidence type="ECO:0000256" key="1">
    <source>
        <dbReference type="ARBA" id="ARBA00004141"/>
    </source>
</evidence>
<dbReference type="InterPro" id="IPR008253">
    <property type="entry name" value="Marvel"/>
</dbReference>
<feature type="transmembrane region" description="Helical" evidence="5">
    <location>
        <begin position="129"/>
        <end position="147"/>
    </location>
</feature>
<organism evidence="7 8">
    <name type="scientific">Botryobasidium botryosum (strain FD-172 SS1)</name>
    <dbReference type="NCBI Taxonomy" id="930990"/>
    <lineage>
        <taxon>Eukaryota</taxon>
        <taxon>Fungi</taxon>
        <taxon>Dikarya</taxon>
        <taxon>Basidiomycota</taxon>
        <taxon>Agaricomycotina</taxon>
        <taxon>Agaricomycetes</taxon>
        <taxon>Cantharellales</taxon>
        <taxon>Botryobasidiaceae</taxon>
        <taxon>Botryobasidium</taxon>
    </lineage>
</organism>
<dbReference type="Proteomes" id="UP000027195">
    <property type="component" value="Unassembled WGS sequence"/>
</dbReference>
<reference evidence="8" key="1">
    <citation type="journal article" date="2014" name="Proc. Natl. Acad. Sci. U.S.A.">
        <title>Extensive sampling of basidiomycete genomes demonstrates inadequacy of the white-rot/brown-rot paradigm for wood decay fungi.</title>
        <authorList>
            <person name="Riley R."/>
            <person name="Salamov A.A."/>
            <person name="Brown D.W."/>
            <person name="Nagy L.G."/>
            <person name="Floudas D."/>
            <person name="Held B.W."/>
            <person name="Levasseur A."/>
            <person name="Lombard V."/>
            <person name="Morin E."/>
            <person name="Otillar R."/>
            <person name="Lindquist E.A."/>
            <person name="Sun H."/>
            <person name="LaButti K.M."/>
            <person name="Schmutz J."/>
            <person name="Jabbour D."/>
            <person name="Luo H."/>
            <person name="Baker S.E."/>
            <person name="Pisabarro A.G."/>
            <person name="Walton J.D."/>
            <person name="Blanchette R.A."/>
            <person name="Henrissat B."/>
            <person name="Martin F."/>
            <person name="Cullen D."/>
            <person name="Hibbett D.S."/>
            <person name="Grigoriev I.V."/>
        </authorList>
    </citation>
    <scope>NUCLEOTIDE SEQUENCE [LARGE SCALE GENOMIC DNA]</scope>
    <source>
        <strain evidence="8">FD-172 SS1</strain>
    </source>
</reference>
<gene>
    <name evidence="7" type="ORF">BOTBODRAFT_110017</name>
</gene>
<evidence type="ECO:0000313" key="8">
    <source>
        <dbReference type="Proteomes" id="UP000027195"/>
    </source>
</evidence>
<accession>A0A067MIM3</accession>
<feature type="transmembrane region" description="Helical" evidence="5">
    <location>
        <begin position="47"/>
        <end position="68"/>
    </location>
</feature>
<comment type="subcellular location">
    <subcellularLocation>
        <location evidence="1">Membrane</location>
        <topology evidence="1">Multi-pass membrane protein</topology>
    </subcellularLocation>
</comment>
<sequence>MIRRGHPILFGLICFFGIVEGCLATWLAVHFGRHHNWYSIAVRDRTYFITFVSWWTVLFSAFFTILFLHSPTGSVFTSIGAHLVFLALTWIFWTAAAASITAANGGGFNCTSPQIVYCNQLNALEGFAWAEWILTTIAFFVVLFLGIRSVRRGSGYRGHLVDA</sequence>
<dbReference type="EMBL" id="KL198037">
    <property type="protein sequence ID" value="KDQ14585.1"/>
    <property type="molecule type" value="Genomic_DNA"/>
</dbReference>
<proteinExistence type="predicted"/>
<name>A0A067MIM3_BOTB1</name>
<dbReference type="InParanoid" id="A0A067MIM3"/>
<dbReference type="STRING" id="930990.A0A067MIM3"/>
<keyword evidence="2 5" id="KW-0812">Transmembrane</keyword>
<keyword evidence="4 5" id="KW-0472">Membrane</keyword>
<protein>
    <recommendedName>
        <fullName evidence="6">MARVEL domain-containing protein</fullName>
    </recommendedName>
</protein>
<feature type="transmembrane region" description="Helical" evidence="5">
    <location>
        <begin position="75"/>
        <end position="93"/>
    </location>
</feature>
<evidence type="ECO:0000256" key="3">
    <source>
        <dbReference type="ARBA" id="ARBA00022989"/>
    </source>
</evidence>